<feature type="compositionally biased region" description="Basic residues" evidence="1">
    <location>
        <begin position="546"/>
        <end position="565"/>
    </location>
</feature>
<gene>
    <name evidence="2" type="ORF">LTR77_011033</name>
</gene>
<organism evidence="2 3">
    <name type="scientific">Saxophila tyrrhenica</name>
    <dbReference type="NCBI Taxonomy" id="1690608"/>
    <lineage>
        <taxon>Eukaryota</taxon>
        <taxon>Fungi</taxon>
        <taxon>Dikarya</taxon>
        <taxon>Ascomycota</taxon>
        <taxon>Pezizomycotina</taxon>
        <taxon>Dothideomycetes</taxon>
        <taxon>Dothideomycetidae</taxon>
        <taxon>Mycosphaerellales</taxon>
        <taxon>Extremaceae</taxon>
        <taxon>Saxophila</taxon>
    </lineage>
</organism>
<accession>A0AAV9NXJ9</accession>
<reference evidence="2 3" key="1">
    <citation type="submission" date="2023-08" db="EMBL/GenBank/DDBJ databases">
        <title>Black Yeasts Isolated from many extreme environments.</title>
        <authorList>
            <person name="Coleine C."/>
            <person name="Stajich J.E."/>
            <person name="Selbmann L."/>
        </authorList>
    </citation>
    <scope>NUCLEOTIDE SEQUENCE [LARGE SCALE GENOMIC DNA]</scope>
    <source>
        <strain evidence="2 3">CCFEE 5935</strain>
    </source>
</reference>
<keyword evidence="3" id="KW-1185">Reference proteome</keyword>
<protein>
    <submittedName>
        <fullName evidence="2">Uncharacterized protein</fullName>
    </submittedName>
</protein>
<feature type="region of interest" description="Disordered" evidence="1">
    <location>
        <begin position="534"/>
        <end position="699"/>
    </location>
</feature>
<evidence type="ECO:0000313" key="2">
    <source>
        <dbReference type="EMBL" id="KAK5162978.1"/>
    </source>
</evidence>
<feature type="compositionally biased region" description="Acidic residues" evidence="1">
    <location>
        <begin position="180"/>
        <end position="190"/>
    </location>
</feature>
<feature type="compositionally biased region" description="Low complexity" evidence="1">
    <location>
        <begin position="216"/>
        <end position="225"/>
    </location>
</feature>
<feature type="compositionally biased region" description="Acidic residues" evidence="1">
    <location>
        <begin position="584"/>
        <end position="595"/>
    </location>
</feature>
<feature type="compositionally biased region" description="Low complexity" evidence="1">
    <location>
        <begin position="372"/>
        <end position="393"/>
    </location>
</feature>
<feature type="region of interest" description="Disordered" evidence="1">
    <location>
        <begin position="796"/>
        <end position="831"/>
    </location>
</feature>
<feature type="compositionally biased region" description="Basic and acidic residues" evidence="1">
    <location>
        <begin position="16"/>
        <end position="30"/>
    </location>
</feature>
<sequence length="831" mass="89629">MAKLRTVTPKKGAKPKGIDTPESAPRRSARDTTPSAKKVAADALSAVSKVVKSVTPAKSTPAKASTTKAKATTAKACPAKTTRATTKKSPAKADANETPVEESPAKSRGRPRKAAATEPSKAEPSGVAKDTKPMRFRRAGDPLATEDNGGWIPITKKASPAKRGAKAKATGDKSYKNQETVDDDSEDDDGGFMGIVQSIEALSPRTPSRPRKESPSRAVSRSPAPRGRRQSPKKTSAAAPKSPVRATSKSPKPRTVAKARSKSPQKKAQANVLDEDSEFPTKTRSKSPAKPAAKSRSRSPGKRAPVNVHFQDEEECEPEPDFAELPPSRRSKSPSKPKTTASSDDPSVTARKRSESPAKKAGPGRPKKRPTEISTRTRSRSSASRSPSVDAAPENLKIQKTRGLGSPVRIQQPGANASRTFSPHKPASQAGLPQTAMRPRSPSPDKAGKGKSKSSTTNKARSPSRKPDFFTCFNSNSIEGKILQRVEAEAFKFAKAKLAKNEPFREVPDWKAEHYEVIAFKRGLDRARKEFAMRTIAGNEEQHQKNSPKKRSRSKSRSRSPSKSKSKGEGGSEPPSVNGVDPPSESEESELDEDRDFVYDAQTGPAKRVPAKRKAADSLPSPLKKMARTPSRGNSPTKRSPTKSSPPKAKGKRKAATTSEPPPLVREGESSAPNRGPIHSSTNPQFVRGIDNKRNPFFESMPAPEVWHRRMPPYFPFGETPYMEQVMSNQISADLAKGEKPAKEASGLKSLWGWFGSKSNAEAQKVESTAQDGENRVLPGQLPSATDAEIKRFATQLQGQSKGQKRKASDEQVAAPSSKAPKRRRGPGSDE</sequence>
<feature type="compositionally biased region" description="Basic residues" evidence="1">
    <location>
        <begin position="283"/>
        <end position="301"/>
    </location>
</feature>
<feature type="compositionally biased region" description="Acidic residues" evidence="1">
    <location>
        <begin position="312"/>
        <end position="322"/>
    </location>
</feature>
<feature type="compositionally biased region" description="Polar residues" evidence="1">
    <location>
        <begin position="760"/>
        <end position="772"/>
    </location>
</feature>
<feature type="compositionally biased region" description="Basic residues" evidence="1">
    <location>
        <begin position="251"/>
        <end position="265"/>
    </location>
</feature>
<feature type="compositionally biased region" description="Low complexity" evidence="1">
    <location>
        <begin position="35"/>
        <end position="84"/>
    </location>
</feature>
<feature type="region of interest" description="Disordered" evidence="1">
    <location>
        <begin position="1"/>
        <end position="471"/>
    </location>
</feature>
<feature type="region of interest" description="Disordered" evidence="1">
    <location>
        <begin position="760"/>
        <end position="781"/>
    </location>
</feature>
<evidence type="ECO:0000256" key="1">
    <source>
        <dbReference type="SAM" id="MobiDB-lite"/>
    </source>
</evidence>
<dbReference type="AlphaFoldDB" id="A0AAV9NXJ9"/>
<name>A0AAV9NXJ9_9PEZI</name>
<dbReference type="GeneID" id="89932354"/>
<dbReference type="Proteomes" id="UP001337655">
    <property type="component" value="Unassembled WGS sequence"/>
</dbReference>
<comment type="caution">
    <text evidence="2">The sequence shown here is derived from an EMBL/GenBank/DDBJ whole genome shotgun (WGS) entry which is preliminary data.</text>
</comment>
<feature type="compositionally biased region" description="Low complexity" evidence="1">
    <location>
        <begin position="635"/>
        <end position="648"/>
    </location>
</feature>
<dbReference type="EMBL" id="JAVRRT010000030">
    <property type="protein sequence ID" value="KAK5162978.1"/>
    <property type="molecule type" value="Genomic_DNA"/>
</dbReference>
<proteinExistence type="predicted"/>
<dbReference type="RefSeq" id="XP_064653568.1">
    <property type="nucleotide sequence ID" value="XM_064808246.1"/>
</dbReference>
<evidence type="ECO:0000313" key="3">
    <source>
        <dbReference type="Proteomes" id="UP001337655"/>
    </source>
</evidence>
<feature type="compositionally biased region" description="Basic residues" evidence="1">
    <location>
        <begin position="820"/>
        <end position="831"/>
    </location>
</feature>